<dbReference type="Gene3D" id="2.40.50.140">
    <property type="entry name" value="Nucleic acid-binding proteins"/>
    <property type="match status" value="1"/>
</dbReference>
<reference evidence="9 10" key="1">
    <citation type="submission" date="2017-06" db="EMBL/GenBank/DDBJ databases">
        <title>Genome sequencing of cyanobaciteial culture collection at National Institute for Environmental Studies (NIES).</title>
        <authorList>
            <person name="Hirose Y."/>
            <person name="Shimura Y."/>
            <person name="Fujisawa T."/>
            <person name="Nakamura Y."/>
            <person name="Kawachi M."/>
        </authorList>
    </citation>
    <scope>NUCLEOTIDE SEQUENCE [LARGE SCALE GENOMIC DNA]</scope>
    <source>
        <strain evidence="9 10">NIES-2135</strain>
    </source>
</reference>
<protein>
    <recommendedName>
        <fullName evidence="2 7">DNA repair protein RecO</fullName>
    </recommendedName>
    <alternativeName>
        <fullName evidence="6 7">Recombination protein O</fullName>
    </alternativeName>
</protein>
<name>A0A1Z4JKP8_LEPBY</name>
<dbReference type="GO" id="GO:0043590">
    <property type="term" value="C:bacterial nucleoid"/>
    <property type="evidence" value="ECO:0007669"/>
    <property type="project" value="TreeGrafter"/>
</dbReference>
<dbReference type="SUPFAM" id="SSF50249">
    <property type="entry name" value="Nucleic acid-binding proteins"/>
    <property type="match status" value="1"/>
</dbReference>
<evidence type="ECO:0000256" key="3">
    <source>
        <dbReference type="ARBA" id="ARBA00022763"/>
    </source>
</evidence>
<keyword evidence="5 7" id="KW-0234">DNA repair</keyword>
<dbReference type="SUPFAM" id="SSF57863">
    <property type="entry name" value="ArfGap/RecO-like zinc finger"/>
    <property type="match status" value="1"/>
</dbReference>
<evidence type="ECO:0000256" key="2">
    <source>
        <dbReference type="ARBA" id="ARBA00021310"/>
    </source>
</evidence>
<dbReference type="InterPro" id="IPR022572">
    <property type="entry name" value="DNA_rep/recomb_RecO_N"/>
</dbReference>
<dbReference type="AlphaFoldDB" id="A0A1Z4JKP8"/>
<evidence type="ECO:0000256" key="6">
    <source>
        <dbReference type="ARBA" id="ARBA00033409"/>
    </source>
</evidence>
<keyword evidence="10" id="KW-1185">Reference proteome</keyword>
<sequence length="301" mass="33317">MSRTYKAIGINLKAMPLGESDRIVTILTKEFGLLRAVAMGARKQNSKLGGRSGLFVVNQLLFAKGRSLDKITQAETLESYPGLARNLKKLTSGQYLAELVLQQALSEQPQEDLFYLFNEHLGRIEQATDSEVLPRLIHAIYQLLAIAGIAPQVYQCSVTGATIEAFDQLDPVCGFSGAAGGVVKLDELDRIIEEQAPRHRVQSPVGEYRVESSTSSQTTVTDFPRKFFSSRSLNVPLHAPELAALQQLPQADSPEPDQFPTTTWLILEKLLRQYAQYHFDQPIRSAALIESCFAPDSMPKP</sequence>
<evidence type="ECO:0000313" key="10">
    <source>
        <dbReference type="Proteomes" id="UP000217895"/>
    </source>
</evidence>
<dbReference type="NCBIfam" id="TIGR00613">
    <property type="entry name" value="reco"/>
    <property type="match status" value="1"/>
</dbReference>
<keyword evidence="4 7" id="KW-0233">DNA recombination</keyword>
<dbReference type="InterPro" id="IPR003717">
    <property type="entry name" value="RecO"/>
</dbReference>
<comment type="function">
    <text evidence="7">Involved in DNA repair and RecF pathway recombination.</text>
</comment>
<dbReference type="Gene3D" id="1.20.1440.120">
    <property type="entry name" value="Recombination protein O, C-terminal domain"/>
    <property type="match status" value="1"/>
</dbReference>
<gene>
    <name evidence="7" type="primary">recO</name>
    <name evidence="9" type="ORF">NIES2135_41550</name>
</gene>
<evidence type="ECO:0000256" key="7">
    <source>
        <dbReference type="HAMAP-Rule" id="MF_00201"/>
    </source>
</evidence>
<accession>A0A1Z4JKP8</accession>
<dbReference type="Proteomes" id="UP000217895">
    <property type="component" value="Chromosome"/>
</dbReference>
<dbReference type="GO" id="GO:0006302">
    <property type="term" value="P:double-strand break repair"/>
    <property type="evidence" value="ECO:0007669"/>
    <property type="project" value="TreeGrafter"/>
</dbReference>
<dbReference type="PANTHER" id="PTHR33991:SF1">
    <property type="entry name" value="DNA REPAIR PROTEIN RECO"/>
    <property type="match status" value="1"/>
</dbReference>
<dbReference type="Pfam" id="PF11967">
    <property type="entry name" value="RecO_N"/>
    <property type="match status" value="1"/>
</dbReference>
<dbReference type="InterPro" id="IPR042242">
    <property type="entry name" value="RecO_C"/>
</dbReference>
<dbReference type="InterPro" id="IPR012340">
    <property type="entry name" value="NA-bd_OB-fold"/>
</dbReference>
<organism evidence="9 10">
    <name type="scientific">Leptolyngbya boryana NIES-2135</name>
    <dbReference type="NCBI Taxonomy" id="1973484"/>
    <lineage>
        <taxon>Bacteria</taxon>
        <taxon>Bacillati</taxon>
        <taxon>Cyanobacteriota</taxon>
        <taxon>Cyanophyceae</taxon>
        <taxon>Leptolyngbyales</taxon>
        <taxon>Leptolyngbyaceae</taxon>
        <taxon>Leptolyngbya group</taxon>
        <taxon>Leptolyngbya</taxon>
    </lineage>
</organism>
<evidence type="ECO:0000256" key="4">
    <source>
        <dbReference type="ARBA" id="ARBA00023172"/>
    </source>
</evidence>
<dbReference type="InterPro" id="IPR037278">
    <property type="entry name" value="ARFGAP/RecO"/>
</dbReference>
<feature type="domain" description="DNA replication/recombination mediator RecO N-terminal" evidence="8">
    <location>
        <begin position="1"/>
        <end position="80"/>
    </location>
</feature>
<dbReference type="PANTHER" id="PTHR33991">
    <property type="entry name" value="DNA REPAIR PROTEIN RECO"/>
    <property type="match status" value="1"/>
</dbReference>
<dbReference type="Pfam" id="PF02565">
    <property type="entry name" value="RecO_C"/>
    <property type="match status" value="1"/>
</dbReference>
<evidence type="ECO:0000256" key="1">
    <source>
        <dbReference type="ARBA" id="ARBA00007452"/>
    </source>
</evidence>
<dbReference type="EMBL" id="AP018203">
    <property type="protein sequence ID" value="BAY57290.1"/>
    <property type="molecule type" value="Genomic_DNA"/>
</dbReference>
<evidence type="ECO:0000313" key="9">
    <source>
        <dbReference type="EMBL" id="BAY57290.1"/>
    </source>
</evidence>
<evidence type="ECO:0000259" key="8">
    <source>
        <dbReference type="Pfam" id="PF11967"/>
    </source>
</evidence>
<comment type="similarity">
    <text evidence="1 7">Belongs to the RecO family.</text>
</comment>
<dbReference type="HAMAP" id="MF_00201">
    <property type="entry name" value="RecO"/>
    <property type="match status" value="1"/>
</dbReference>
<evidence type="ECO:0000256" key="5">
    <source>
        <dbReference type="ARBA" id="ARBA00023204"/>
    </source>
</evidence>
<proteinExistence type="inferred from homology"/>
<keyword evidence="3 7" id="KW-0227">DNA damage</keyword>
<dbReference type="GO" id="GO:0006310">
    <property type="term" value="P:DNA recombination"/>
    <property type="evidence" value="ECO:0007669"/>
    <property type="project" value="UniProtKB-UniRule"/>
</dbReference>